<dbReference type="PANTHER" id="PTHR42998:SF1">
    <property type="entry name" value="TYPE I RESTRICTION ENZYME HINDI METHYLASE SUBUNIT"/>
    <property type="match status" value="1"/>
</dbReference>
<dbReference type="Gene3D" id="3.90.220.20">
    <property type="entry name" value="DNA methylase specificity domains"/>
    <property type="match status" value="1"/>
</dbReference>
<feature type="domain" description="Type I restriction modification DNA specificity" evidence="4">
    <location>
        <begin position="555"/>
        <end position="731"/>
    </location>
</feature>
<protein>
    <submittedName>
        <fullName evidence="6">N-6 DNA methylase</fullName>
    </submittedName>
</protein>
<dbReference type="InterPro" id="IPR000055">
    <property type="entry name" value="Restrct_endonuc_typeI_TRD"/>
</dbReference>
<keyword evidence="7" id="KW-1185">Reference proteome</keyword>
<name>A0ABW1JPF2_9NOCA</name>
<evidence type="ECO:0000256" key="2">
    <source>
        <dbReference type="ARBA" id="ARBA00022747"/>
    </source>
</evidence>
<evidence type="ECO:0000259" key="4">
    <source>
        <dbReference type="Pfam" id="PF01420"/>
    </source>
</evidence>
<keyword evidence="6" id="KW-0808">Transferase</keyword>
<keyword evidence="3" id="KW-0238">DNA-binding</keyword>
<dbReference type="Pfam" id="PF02384">
    <property type="entry name" value="N6_Mtase"/>
    <property type="match status" value="1"/>
</dbReference>
<dbReference type="Pfam" id="PF01420">
    <property type="entry name" value="Methylase_S"/>
    <property type="match status" value="1"/>
</dbReference>
<gene>
    <name evidence="6" type="ORF">ACFP3H_07470</name>
</gene>
<dbReference type="InterPro" id="IPR044946">
    <property type="entry name" value="Restrct_endonuc_typeI_TRD_sf"/>
</dbReference>
<sequence length="757" mass="81872">MTNDHRPTSQFVNRAELADLLRVDKSTFKVWGNRHGDFPAPVGTDERGAHFYEFEPMQRWLDHRKVLASKLIDDESVGTTYGDRLRRRMVAHRTHTSTTAATVSATPAEERADADALLAQLRLWPRSSSNRGGVAIAGLAIAFLNTADPTAFQSIPHARQGVPLPRLWSMVTDRLDKAGQRQGISAHLSSELRTMRPPSIQNLLTVAGIAAGLGPHAAQRLVEQFDMQAELGPTRYVAPASVSHLMAGCAVGAATDRRVTLYDPNIRGGEILHAVLERLGPHVDVTIDARAADQDLAQLAGLSLATTGSRTTISAATSPWSQLNRRFASSVVTNPPFNDRLDPSTQDLPWPYGTPPLHNGNYAWLQLAASVLEPGGFASVLMPAKAGQSSNADERKIRTAMARAGVVHAVISLPDKLFRPTDLPATIWVLRSPSTSPAPIRFVDARNAGELTATGRRCLPRNVVDDIVGYVTADSNERVGTPDASWQGIAVAKEQIEQFDGALEPALYLQPKTMPAPKELLAQTRRVQQQVLTAIDAARTTGARLAALDFQPSLPANWKTKPLSHLCDLQSGPPPAKLKAANRDPSGVPVISNKHLNDGIIVHTETDGVREDIAGRMGRYRVATNDVLVVRTGSLGRPAIVGADHRNYLLGSNLVRLRPYDPDQLDPSFLRIVLGSSEVLAWMRSHSAGTVVHSLGADQLQKLTVVVPPITDQRAIVSAIQVIDEQIRTLNRALDAARDARDHLTDGMLSGAVGVSV</sequence>
<evidence type="ECO:0000313" key="6">
    <source>
        <dbReference type="EMBL" id="MFC6010885.1"/>
    </source>
</evidence>
<evidence type="ECO:0000313" key="7">
    <source>
        <dbReference type="Proteomes" id="UP001596223"/>
    </source>
</evidence>
<organism evidence="6 7">
    <name type="scientific">Nocardia lasii</name>
    <dbReference type="NCBI Taxonomy" id="1616107"/>
    <lineage>
        <taxon>Bacteria</taxon>
        <taxon>Bacillati</taxon>
        <taxon>Actinomycetota</taxon>
        <taxon>Actinomycetes</taxon>
        <taxon>Mycobacteriales</taxon>
        <taxon>Nocardiaceae</taxon>
        <taxon>Nocardia</taxon>
    </lineage>
</organism>
<dbReference type="RefSeq" id="WP_378601413.1">
    <property type="nucleotide sequence ID" value="NZ_JBHSQN010000002.1"/>
</dbReference>
<dbReference type="SUPFAM" id="SSF116734">
    <property type="entry name" value="DNA methylase specificity domain"/>
    <property type="match status" value="1"/>
</dbReference>
<dbReference type="GO" id="GO:0008168">
    <property type="term" value="F:methyltransferase activity"/>
    <property type="evidence" value="ECO:0007669"/>
    <property type="project" value="UniProtKB-KW"/>
</dbReference>
<comment type="caution">
    <text evidence="6">The sequence shown here is derived from an EMBL/GenBank/DDBJ whole genome shotgun (WGS) entry which is preliminary data.</text>
</comment>
<evidence type="ECO:0000259" key="5">
    <source>
        <dbReference type="Pfam" id="PF02384"/>
    </source>
</evidence>
<dbReference type="InterPro" id="IPR002052">
    <property type="entry name" value="DNA_methylase_N6_adenine_CS"/>
</dbReference>
<dbReference type="GO" id="GO:0032259">
    <property type="term" value="P:methylation"/>
    <property type="evidence" value="ECO:0007669"/>
    <property type="project" value="UniProtKB-KW"/>
</dbReference>
<feature type="domain" description="DNA methylase adenine-specific" evidence="5">
    <location>
        <begin position="235"/>
        <end position="513"/>
    </location>
</feature>
<reference evidence="7" key="1">
    <citation type="journal article" date="2019" name="Int. J. Syst. Evol. Microbiol.">
        <title>The Global Catalogue of Microorganisms (GCM) 10K type strain sequencing project: providing services to taxonomists for standard genome sequencing and annotation.</title>
        <authorList>
            <consortium name="The Broad Institute Genomics Platform"/>
            <consortium name="The Broad Institute Genome Sequencing Center for Infectious Disease"/>
            <person name="Wu L."/>
            <person name="Ma J."/>
        </authorList>
    </citation>
    <scope>NUCLEOTIDE SEQUENCE [LARGE SCALE GENOMIC DNA]</scope>
    <source>
        <strain evidence="7">CCUG 36956</strain>
    </source>
</reference>
<proteinExistence type="inferred from homology"/>
<dbReference type="InterPro" id="IPR003356">
    <property type="entry name" value="DNA_methylase_A-5"/>
</dbReference>
<dbReference type="Proteomes" id="UP001596223">
    <property type="component" value="Unassembled WGS sequence"/>
</dbReference>
<dbReference type="PANTHER" id="PTHR42998">
    <property type="entry name" value="TYPE I RESTRICTION ENZYME HINDVIIP M PROTEIN-RELATED"/>
    <property type="match status" value="1"/>
</dbReference>
<accession>A0ABW1JPF2</accession>
<keyword evidence="2" id="KW-0680">Restriction system</keyword>
<comment type="similarity">
    <text evidence="1">Belongs to the type-I restriction system S methylase family.</text>
</comment>
<dbReference type="SUPFAM" id="SSF53335">
    <property type="entry name" value="S-adenosyl-L-methionine-dependent methyltransferases"/>
    <property type="match status" value="1"/>
</dbReference>
<dbReference type="InterPro" id="IPR029063">
    <property type="entry name" value="SAM-dependent_MTases_sf"/>
</dbReference>
<dbReference type="EMBL" id="JBHSQN010000002">
    <property type="protein sequence ID" value="MFC6010885.1"/>
    <property type="molecule type" value="Genomic_DNA"/>
</dbReference>
<evidence type="ECO:0000256" key="1">
    <source>
        <dbReference type="ARBA" id="ARBA00010923"/>
    </source>
</evidence>
<dbReference type="InterPro" id="IPR052916">
    <property type="entry name" value="Type-I_RE_MTase_Subunit"/>
</dbReference>
<evidence type="ECO:0000256" key="3">
    <source>
        <dbReference type="ARBA" id="ARBA00023125"/>
    </source>
</evidence>
<dbReference type="PROSITE" id="PS00092">
    <property type="entry name" value="N6_MTASE"/>
    <property type="match status" value="1"/>
</dbReference>
<dbReference type="Gene3D" id="3.40.50.150">
    <property type="entry name" value="Vaccinia Virus protein VP39"/>
    <property type="match status" value="1"/>
</dbReference>
<keyword evidence="6" id="KW-0489">Methyltransferase</keyword>